<evidence type="ECO:0000256" key="1">
    <source>
        <dbReference type="SAM" id="MobiDB-lite"/>
    </source>
</evidence>
<feature type="chain" id="PRO_5025393257" evidence="2">
    <location>
        <begin position="24"/>
        <end position="100"/>
    </location>
</feature>
<proteinExistence type="predicted"/>
<evidence type="ECO:0000313" key="3">
    <source>
        <dbReference type="EMBL" id="MXU88082.1"/>
    </source>
</evidence>
<name>A0A6B0U6B1_IXORI</name>
<feature type="region of interest" description="Disordered" evidence="1">
    <location>
        <begin position="71"/>
        <end position="100"/>
    </location>
</feature>
<evidence type="ECO:0000256" key="2">
    <source>
        <dbReference type="SAM" id="SignalP"/>
    </source>
</evidence>
<organism evidence="3">
    <name type="scientific">Ixodes ricinus</name>
    <name type="common">Common tick</name>
    <name type="synonym">Acarus ricinus</name>
    <dbReference type="NCBI Taxonomy" id="34613"/>
    <lineage>
        <taxon>Eukaryota</taxon>
        <taxon>Metazoa</taxon>
        <taxon>Ecdysozoa</taxon>
        <taxon>Arthropoda</taxon>
        <taxon>Chelicerata</taxon>
        <taxon>Arachnida</taxon>
        <taxon>Acari</taxon>
        <taxon>Parasitiformes</taxon>
        <taxon>Ixodida</taxon>
        <taxon>Ixodoidea</taxon>
        <taxon>Ixodidae</taxon>
        <taxon>Ixodinae</taxon>
        <taxon>Ixodes</taxon>
    </lineage>
</organism>
<feature type="compositionally biased region" description="Basic residues" evidence="1">
    <location>
        <begin position="80"/>
        <end position="91"/>
    </location>
</feature>
<accession>A0A6B0U6B1</accession>
<reference evidence="3" key="1">
    <citation type="submission" date="2019-12" db="EMBL/GenBank/DDBJ databases">
        <title>An insight into the sialome of adult female Ixodes ricinus ticks feeding for 6 days.</title>
        <authorList>
            <person name="Perner J."/>
            <person name="Ribeiro J.M.C."/>
        </authorList>
    </citation>
    <scope>NUCLEOTIDE SEQUENCE</scope>
    <source>
        <strain evidence="3">Semi-engorged</strain>
        <tissue evidence="3">Salivary glands</tissue>
    </source>
</reference>
<keyword evidence="2" id="KW-0732">Signal</keyword>
<feature type="signal peptide" evidence="2">
    <location>
        <begin position="1"/>
        <end position="23"/>
    </location>
</feature>
<dbReference type="AlphaFoldDB" id="A0A6B0U6B1"/>
<protein>
    <submittedName>
        <fullName evidence="3">Putative secreted protein</fullName>
    </submittedName>
</protein>
<sequence>MHLLLETAASCVVFAVVVPSVDTSALRIALEKPLRGTTKRRGHANSHKLRAAADVTVIRSRREPLHCCPQYFPGVDGRRHTTGTHHRKSGPTRKGPSSVT</sequence>
<dbReference type="EMBL" id="GIFC01005999">
    <property type="protein sequence ID" value="MXU88082.1"/>
    <property type="molecule type" value="Transcribed_RNA"/>
</dbReference>